<sequence>MHQLETESSGNERPRVTVAAIVQRGGRFLVVEERIDDGEPVINQPAGHVEGGESIISAVIRETLEETGWRFRPEALVGVYLWRRSERDGGFLRIGIAGSVDDHDPNRPLDDGIVRTLWLGREELLSENVRLRSPLVMQCIDDYLKGERYPLSVLKSLLS</sequence>
<comment type="similarity">
    <text evidence="2 6">Belongs to the Nudix hydrolase family. NudJ subfamily.</text>
</comment>
<dbReference type="InterPro" id="IPR020084">
    <property type="entry name" value="NUDIX_hydrolase_CS"/>
</dbReference>
<dbReference type="InterPro" id="IPR015797">
    <property type="entry name" value="NUDIX_hydrolase-like_dom_sf"/>
</dbReference>
<evidence type="ECO:0000313" key="8">
    <source>
        <dbReference type="EMBL" id="CAI8921420.1"/>
    </source>
</evidence>
<evidence type="ECO:0000313" key="9">
    <source>
        <dbReference type="Proteomes" id="UP001162030"/>
    </source>
</evidence>
<evidence type="ECO:0000256" key="5">
    <source>
        <dbReference type="ARBA" id="ARBA00022801"/>
    </source>
</evidence>
<dbReference type="Proteomes" id="UP001162030">
    <property type="component" value="Chromosome"/>
</dbReference>
<evidence type="ECO:0000256" key="2">
    <source>
        <dbReference type="ARBA" id="ARBA00007608"/>
    </source>
</evidence>
<dbReference type="CDD" id="cd03675">
    <property type="entry name" value="NUDIX_Hydrolase"/>
    <property type="match status" value="1"/>
</dbReference>
<protein>
    <recommendedName>
        <fullName evidence="4 6">Phosphatase NudJ</fullName>
        <ecNumber evidence="6">3.6.1.-</ecNumber>
    </recommendedName>
</protein>
<dbReference type="EMBL" id="OX458333">
    <property type="protein sequence ID" value="CAI8921420.1"/>
    <property type="molecule type" value="Genomic_DNA"/>
</dbReference>
<gene>
    <name evidence="6 8" type="primary">nudJ</name>
    <name evidence="8" type="ORF">MSZNOR_3848</name>
</gene>
<evidence type="ECO:0000256" key="3">
    <source>
        <dbReference type="ARBA" id="ARBA00011245"/>
    </source>
</evidence>
<feature type="domain" description="Nudix hydrolase" evidence="7">
    <location>
        <begin position="12"/>
        <end position="141"/>
    </location>
</feature>
<dbReference type="GO" id="GO:0004382">
    <property type="term" value="F:GDP phosphatase activity"/>
    <property type="evidence" value="ECO:0007669"/>
    <property type="project" value="UniProtKB-EC"/>
</dbReference>
<proteinExistence type="inferred from homology"/>
<dbReference type="Pfam" id="PF00293">
    <property type="entry name" value="NUDIX"/>
    <property type="match status" value="1"/>
</dbReference>
<dbReference type="InterPro" id="IPR000086">
    <property type="entry name" value="NUDIX_hydrolase_dom"/>
</dbReference>
<keyword evidence="9" id="KW-1185">Reference proteome</keyword>
<keyword evidence="6" id="KW-0460">Magnesium</keyword>
<comment type="cofactor">
    <cofactor evidence="1 6">
        <name>Mg(2+)</name>
        <dbReference type="ChEBI" id="CHEBI:18420"/>
    </cofactor>
</comment>
<organism evidence="8 9">
    <name type="scientific">Methylocaldum szegediense</name>
    <dbReference type="NCBI Taxonomy" id="73780"/>
    <lineage>
        <taxon>Bacteria</taxon>
        <taxon>Pseudomonadati</taxon>
        <taxon>Pseudomonadota</taxon>
        <taxon>Gammaproteobacteria</taxon>
        <taxon>Methylococcales</taxon>
        <taxon>Methylococcaceae</taxon>
        <taxon>Methylocaldum</taxon>
    </lineage>
</organism>
<dbReference type="PROSITE" id="PS51462">
    <property type="entry name" value="NUDIX"/>
    <property type="match status" value="1"/>
</dbReference>
<dbReference type="PROSITE" id="PS00893">
    <property type="entry name" value="NUDIX_BOX"/>
    <property type="match status" value="1"/>
</dbReference>
<dbReference type="PANTHER" id="PTHR43222">
    <property type="entry name" value="NUDIX HYDROLASE 23"/>
    <property type="match status" value="1"/>
</dbReference>
<dbReference type="EC" id="3.6.1.-" evidence="6"/>
<keyword evidence="5 6" id="KW-0378">Hydrolase</keyword>
<dbReference type="SUPFAM" id="SSF55811">
    <property type="entry name" value="Nudix"/>
    <property type="match status" value="1"/>
</dbReference>
<evidence type="ECO:0000256" key="4">
    <source>
        <dbReference type="ARBA" id="ARBA00015552"/>
    </source>
</evidence>
<evidence type="ECO:0000256" key="6">
    <source>
        <dbReference type="RuleBase" id="RU364043"/>
    </source>
</evidence>
<accession>A0ABN8X9D9</accession>
<evidence type="ECO:0000256" key="1">
    <source>
        <dbReference type="ARBA" id="ARBA00001946"/>
    </source>
</evidence>
<dbReference type="Gene3D" id="3.90.79.10">
    <property type="entry name" value="Nucleoside Triphosphate Pyrophosphohydrolase"/>
    <property type="match status" value="1"/>
</dbReference>
<dbReference type="InterPro" id="IPR033713">
    <property type="entry name" value="NudJ"/>
</dbReference>
<evidence type="ECO:0000259" key="7">
    <source>
        <dbReference type="PROSITE" id="PS51462"/>
    </source>
</evidence>
<reference evidence="8 9" key="1">
    <citation type="submission" date="2023-03" db="EMBL/GenBank/DDBJ databases">
        <authorList>
            <person name="Pearce D."/>
        </authorList>
    </citation>
    <scope>NUCLEOTIDE SEQUENCE [LARGE SCALE GENOMIC DNA]</scope>
    <source>
        <strain evidence="8">Msz</strain>
    </source>
</reference>
<name>A0ABN8X9D9_9GAMM</name>
<dbReference type="PANTHER" id="PTHR43222:SF11">
    <property type="entry name" value="PHOSPHATASE NUDJ"/>
    <property type="match status" value="1"/>
</dbReference>
<comment type="subunit">
    <text evidence="3 6">Monomer.</text>
</comment>